<dbReference type="SMART" id="SM00062">
    <property type="entry name" value="PBPb"/>
    <property type="match status" value="1"/>
</dbReference>
<keyword evidence="3" id="KW-0732">Signal</keyword>
<evidence type="ECO:0000259" key="4">
    <source>
        <dbReference type="SMART" id="SM00062"/>
    </source>
</evidence>
<dbReference type="PROSITE" id="PS51257">
    <property type="entry name" value="PROKAR_LIPOPROTEIN"/>
    <property type="match status" value="1"/>
</dbReference>
<evidence type="ECO:0000313" key="6">
    <source>
        <dbReference type="Proteomes" id="UP000282084"/>
    </source>
</evidence>
<dbReference type="PANTHER" id="PTHR30085:SF6">
    <property type="entry name" value="ABC TRANSPORTER GLUTAMINE-BINDING PROTEIN GLNH"/>
    <property type="match status" value="1"/>
</dbReference>
<feature type="domain" description="Solute-binding protein family 3/N-terminal" evidence="4">
    <location>
        <begin position="37"/>
        <end position="262"/>
    </location>
</feature>
<dbReference type="OrthoDB" id="3229768at2"/>
<dbReference type="SUPFAM" id="SSF53850">
    <property type="entry name" value="Periplasmic binding protein-like II"/>
    <property type="match status" value="1"/>
</dbReference>
<dbReference type="GO" id="GO:0030288">
    <property type="term" value="C:outer membrane-bounded periplasmic space"/>
    <property type="evidence" value="ECO:0007669"/>
    <property type="project" value="TreeGrafter"/>
</dbReference>
<dbReference type="AlphaFoldDB" id="A0A495VX21"/>
<comment type="caution">
    <text evidence="5">The sequence shown here is derived from an EMBL/GenBank/DDBJ whole genome shotgun (WGS) entry which is preliminary data.</text>
</comment>
<evidence type="ECO:0000256" key="1">
    <source>
        <dbReference type="ARBA" id="ARBA00010333"/>
    </source>
</evidence>
<keyword evidence="2" id="KW-0813">Transport</keyword>
<name>A0A495VX21_9PSEU</name>
<comment type="similarity">
    <text evidence="1">Belongs to the bacterial solute-binding protein 3 family.</text>
</comment>
<protein>
    <submittedName>
        <fullName evidence="5">Amino acid ABC transporter substrate-binding protein (PAAT family)</fullName>
    </submittedName>
</protein>
<reference evidence="5 6" key="1">
    <citation type="submission" date="2018-10" db="EMBL/GenBank/DDBJ databases">
        <title>Sequencing the genomes of 1000 actinobacteria strains.</title>
        <authorList>
            <person name="Klenk H.-P."/>
        </authorList>
    </citation>
    <scope>NUCLEOTIDE SEQUENCE [LARGE SCALE GENOMIC DNA]</scope>
    <source>
        <strain evidence="5 6">DSM 43800</strain>
    </source>
</reference>
<dbReference type="GO" id="GO:0006865">
    <property type="term" value="P:amino acid transport"/>
    <property type="evidence" value="ECO:0007669"/>
    <property type="project" value="TreeGrafter"/>
</dbReference>
<accession>A0A495VX21</accession>
<dbReference type="GO" id="GO:0005576">
    <property type="term" value="C:extracellular region"/>
    <property type="evidence" value="ECO:0007669"/>
    <property type="project" value="TreeGrafter"/>
</dbReference>
<dbReference type="PANTHER" id="PTHR30085">
    <property type="entry name" value="AMINO ACID ABC TRANSPORTER PERMEASE"/>
    <property type="match status" value="1"/>
</dbReference>
<dbReference type="InterPro" id="IPR051455">
    <property type="entry name" value="Bact_solute-bind_prot3"/>
</dbReference>
<evidence type="ECO:0000313" key="5">
    <source>
        <dbReference type="EMBL" id="RKT53971.1"/>
    </source>
</evidence>
<sequence length="279" mass="30226">MTSRVTAALAAALVLTSCTVPDTSASKSTGHTQLVRAVTVGVGTDIPGLAVLDPDSHERQGFDVDLYRWLGNNTEPKFTPVEVDVLIANRVNEIALGRVQLVVHTFSITDERRGKIGFAGPYLISQQGVLVREGDDRIRTIDDLAGKTVCSQAGSTSYNQLTSGSLKGRVTTTSEDGTRQCIDRLLRGDVDAASTDQIILRGFARQTPGLKVLDLTFGAQERYGVGLPKGDRALCEQITDGIRSFITDGAWDQFFRTNFGEDLDLASHKPDPYRLDPCP</sequence>
<organism evidence="5 6">
    <name type="scientific">Saccharothrix australiensis</name>
    <dbReference type="NCBI Taxonomy" id="2072"/>
    <lineage>
        <taxon>Bacteria</taxon>
        <taxon>Bacillati</taxon>
        <taxon>Actinomycetota</taxon>
        <taxon>Actinomycetes</taxon>
        <taxon>Pseudonocardiales</taxon>
        <taxon>Pseudonocardiaceae</taxon>
        <taxon>Saccharothrix</taxon>
    </lineage>
</organism>
<dbReference type="InterPro" id="IPR001638">
    <property type="entry name" value="Solute-binding_3/MltF_N"/>
</dbReference>
<dbReference type="Gene3D" id="3.40.190.10">
    <property type="entry name" value="Periplasmic binding protein-like II"/>
    <property type="match status" value="2"/>
</dbReference>
<dbReference type="RefSeq" id="WP_121004978.1">
    <property type="nucleotide sequence ID" value="NZ_RBXO01000001.1"/>
</dbReference>
<evidence type="ECO:0000256" key="3">
    <source>
        <dbReference type="ARBA" id="ARBA00022729"/>
    </source>
</evidence>
<gene>
    <name evidence="5" type="ORF">C8E97_2559</name>
</gene>
<dbReference type="EMBL" id="RBXO01000001">
    <property type="protein sequence ID" value="RKT53971.1"/>
    <property type="molecule type" value="Genomic_DNA"/>
</dbReference>
<keyword evidence="6" id="KW-1185">Reference proteome</keyword>
<evidence type="ECO:0000256" key="2">
    <source>
        <dbReference type="ARBA" id="ARBA00022448"/>
    </source>
</evidence>
<dbReference type="Pfam" id="PF00497">
    <property type="entry name" value="SBP_bac_3"/>
    <property type="match status" value="1"/>
</dbReference>
<proteinExistence type="inferred from homology"/>
<dbReference type="Proteomes" id="UP000282084">
    <property type="component" value="Unassembled WGS sequence"/>
</dbReference>